<dbReference type="AlphaFoldDB" id="A0AAV1D1H0"/>
<dbReference type="GO" id="GO:0051603">
    <property type="term" value="P:proteolysis involved in protein catabolic process"/>
    <property type="evidence" value="ECO:0007669"/>
    <property type="project" value="InterPro"/>
</dbReference>
<dbReference type="Proteomes" id="UP001161247">
    <property type="component" value="Chromosome 4"/>
</dbReference>
<dbReference type="Pfam" id="PF00227">
    <property type="entry name" value="Proteasome"/>
    <property type="match status" value="1"/>
</dbReference>
<gene>
    <name evidence="1" type="ORF">OLC1_LOCUS11112</name>
</gene>
<proteinExistence type="predicted"/>
<reference evidence="1" key="1">
    <citation type="submission" date="2023-03" db="EMBL/GenBank/DDBJ databases">
        <authorList>
            <person name="Julca I."/>
        </authorList>
    </citation>
    <scope>NUCLEOTIDE SEQUENCE</scope>
</reference>
<protein>
    <submittedName>
        <fullName evidence="1">OLC1v1038889C1</fullName>
    </submittedName>
</protein>
<dbReference type="EMBL" id="OX459121">
    <property type="protein sequence ID" value="CAI9101540.1"/>
    <property type="molecule type" value="Genomic_DNA"/>
</dbReference>
<dbReference type="Gene3D" id="3.60.20.10">
    <property type="entry name" value="Glutamine Phosphoribosylpyrophosphate, subunit 1, domain 1"/>
    <property type="match status" value="1"/>
</dbReference>
<dbReference type="InterPro" id="IPR001353">
    <property type="entry name" value="Proteasome_sua/b"/>
</dbReference>
<accession>A0AAV1D1H0</accession>
<dbReference type="GO" id="GO:0005839">
    <property type="term" value="C:proteasome core complex"/>
    <property type="evidence" value="ECO:0007669"/>
    <property type="project" value="InterPro"/>
</dbReference>
<name>A0AAV1D1H0_OLDCO</name>
<organism evidence="1 2">
    <name type="scientific">Oldenlandia corymbosa var. corymbosa</name>
    <dbReference type="NCBI Taxonomy" id="529605"/>
    <lineage>
        <taxon>Eukaryota</taxon>
        <taxon>Viridiplantae</taxon>
        <taxon>Streptophyta</taxon>
        <taxon>Embryophyta</taxon>
        <taxon>Tracheophyta</taxon>
        <taxon>Spermatophyta</taxon>
        <taxon>Magnoliopsida</taxon>
        <taxon>eudicotyledons</taxon>
        <taxon>Gunneridae</taxon>
        <taxon>Pentapetalae</taxon>
        <taxon>asterids</taxon>
        <taxon>lamiids</taxon>
        <taxon>Gentianales</taxon>
        <taxon>Rubiaceae</taxon>
        <taxon>Rubioideae</taxon>
        <taxon>Spermacoceae</taxon>
        <taxon>Hedyotis-Oldenlandia complex</taxon>
        <taxon>Oldenlandia</taxon>
    </lineage>
</organism>
<sequence>MMKRRISFYVNLIYGLAFPTQESNLMMILRSFSIQLGHSHTLATISGDDIAMGQALLAEVEEKCYPGLRVEDTAKLMSEALKSCNGGNGLLSLATIIAGVDEEGRKVFLLDGKGKLRRGVRYGTGSGSAIAMVNMDRYRRLDTSVKRATKIAKRAICRAGDEARESGGFADGYHIRRYGWEKVFGDLPILDMVKARCNKIDDRPSPDL</sequence>
<evidence type="ECO:0000313" key="1">
    <source>
        <dbReference type="EMBL" id="CAI9101540.1"/>
    </source>
</evidence>
<evidence type="ECO:0000313" key="2">
    <source>
        <dbReference type="Proteomes" id="UP001161247"/>
    </source>
</evidence>
<dbReference type="InterPro" id="IPR029055">
    <property type="entry name" value="Ntn_hydrolases_N"/>
</dbReference>
<dbReference type="SUPFAM" id="SSF56235">
    <property type="entry name" value="N-terminal nucleophile aminohydrolases (Ntn hydrolases)"/>
    <property type="match status" value="1"/>
</dbReference>
<keyword evidence="2" id="KW-1185">Reference proteome</keyword>